<keyword evidence="4" id="KW-1185">Reference proteome</keyword>
<dbReference type="PANTHER" id="PTHR31777">
    <property type="entry name" value="TRANSMEMBRANE PROTEIN 169"/>
    <property type="match status" value="1"/>
</dbReference>
<reference evidence="3 4" key="1">
    <citation type="submission" date="2017-07" db="EMBL/GenBank/DDBJ databases">
        <authorList>
            <person name="Talla V."/>
            <person name="Backstrom N."/>
        </authorList>
    </citation>
    <scope>NUCLEOTIDE SEQUENCE [LARGE SCALE GENOMIC DNA]</scope>
</reference>
<keyword evidence="2" id="KW-0812">Transmembrane</keyword>
<dbReference type="InterPro" id="IPR029386">
    <property type="entry name" value="TMEM169"/>
</dbReference>
<organism evidence="3 4">
    <name type="scientific">Leptidea sinapis</name>
    <dbReference type="NCBI Taxonomy" id="189913"/>
    <lineage>
        <taxon>Eukaryota</taxon>
        <taxon>Metazoa</taxon>
        <taxon>Ecdysozoa</taxon>
        <taxon>Arthropoda</taxon>
        <taxon>Hexapoda</taxon>
        <taxon>Insecta</taxon>
        <taxon>Pterygota</taxon>
        <taxon>Neoptera</taxon>
        <taxon>Endopterygota</taxon>
        <taxon>Lepidoptera</taxon>
        <taxon>Glossata</taxon>
        <taxon>Ditrysia</taxon>
        <taxon>Papilionoidea</taxon>
        <taxon>Pieridae</taxon>
        <taxon>Dismorphiinae</taxon>
        <taxon>Leptidea</taxon>
    </lineage>
</organism>
<dbReference type="Proteomes" id="UP000324832">
    <property type="component" value="Unassembled WGS sequence"/>
</dbReference>
<feature type="transmembrane region" description="Helical" evidence="2">
    <location>
        <begin position="329"/>
        <end position="351"/>
    </location>
</feature>
<dbReference type="PANTHER" id="PTHR31777:SF0">
    <property type="entry name" value="TRANSMEMBRANE PROTEIN 169"/>
    <property type="match status" value="1"/>
</dbReference>
<name>A0A5E4Q955_9NEOP</name>
<evidence type="ECO:0000256" key="2">
    <source>
        <dbReference type="SAM" id="Phobius"/>
    </source>
</evidence>
<gene>
    <name evidence="3" type="ORF">LSINAPIS_LOCUS6645</name>
</gene>
<dbReference type="AlphaFoldDB" id="A0A5E4Q955"/>
<evidence type="ECO:0008006" key="5">
    <source>
        <dbReference type="Google" id="ProtNLM"/>
    </source>
</evidence>
<evidence type="ECO:0000313" key="4">
    <source>
        <dbReference type="Proteomes" id="UP000324832"/>
    </source>
</evidence>
<accession>A0A5E4Q955</accession>
<evidence type="ECO:0000256" key="1">
    <source>
        <dbReference type="SAM" id="MobiDB-lite"/>
    </source>
</evidence>
<feature type="region of interest" description="Disordered" evidence="1">
    <location>
        <begin position="153"/>
        <end position="172"/>
    </location>
</feature>
<protein>
    <recommendedName>
        <fullName evidence="5">Transmembrane protein 169</fullName>
    </recommendedName>
</protein>
<dbReference type="EMBL" id="FZQP02002114">
    <property type="protein sequence ID" value="VVC94762.1"/>
    <property type="molecule type" value="Genomic_DNA"/>
</dbReference>
<feature type="transmembrane region" description="Helical" evidence="2">
    <location>
        <begin position="280"/>
        <end position="308"/>
    </location>
</feature>
<keyword evidence="2" id="KW-1133">Transmembrane helix</keyword>
<evidence type="ECO:0000313" key="3">
    <source>
        <dbReference type="EMBL" id="VVC94762.1"/>
    </source>
</evidence>
<proteinExistence type="predicted"/>
<dbReference type="Pfam" id="PF15052">
    <property type="entry name" value="TMEM169"/>
    <property type="match status" value="1"/>
</dbReference>
<feature type="compositionally biased region" description="Polar residues" evidence="1">
    <location>
        <begin position="153"/>
        <end position="167"/>
    </location>
</feature>
<keyword evidence="2" id="KW-0472">Membrane</keyword>
<sequence length="398" mass="44358">MAQVDQPVFILPKKRSEKRQNFLAGQVDHIITVQGADDYELQPKYKNGLSPVSEHVANGVIHSTMEGLKSNMKINLPIINDEEVCEPTDSDPPMVLKNGYQPISNLNNSREIVDLSPIYENSSDACSSHGDIREDGELQKSCKMLNDNYESSCPTPNSLSHTHSENSFEMGPMNDSLKNIAKRKKRVNIVSETETEHTETEITALRVGSEASLTPDCSLSESNYLTMTGTIKRGKKKGQNVDVKLNISREELEIIEASIVADEYSKMDVSRCSMYNGPHIFLFSLLCVPFVACISAIYSFYIGTLAWYNIFSHVTEELSCIKKSFLAPIVILTYPFLIVIFTVGLGLYAGIVQLTFSGGNWWKDVCDFEKGFYGWLCNALGISDCSPYEVVVLLDVKP</sequence>